<evidence type="ECO:0000256" key="3">
    <source>
        <dbReference type="ARBA" id="ARBA00022801"/>
    </source>
</evidence>
<dbReference type="Pfam" id="PF00271">
    <property type="entry name" value="Helicase_C"/>
    <property type="match status" value="1"/>
</dbReference>
<feature type="compositionally biased region" description="Low complexity" evidence="6">
    <location>
        <begin position="713"/>
        <end position="733"/>
    </location>
</feature>
<dbReference type="InterPro" id="IPR011545">
    <property type="entry name" value="DEAD/DEAH_box_helicase_dom"/>
</dbReference>
<feature type="region of interest" description="Disordered" evidence="6">
    <location>
        <begin position="925"/>
        <end position="946"/>
    </location>
</feature>
<evidence type="ECO:0000256" key="2">
    <source>
        <dbReference type="ARBA" id="ARBA00022741"/>
    </source>
</evidence>
<dbReference type="GO" id="GO:0003724">
    <property type="term" value="F:RNA helicase activity"/>
    <property type="evidence" value="ECO:0007669"/>
    <property type="project" value="TreeGrafter"/>
</dbReference>
<dbReference type="PROSITE" id="PS51192">
    <property type="entry name" value="HELICASE_ATP_BIND_1"/>
    <property type="match status" value="1"/>
</dbReference>
<dbReference type="InterPro" id="IPR001650">
    <property type="entry name" value="Helicase_C-like"/>
</dbReference>
<dbReference type="SMART" id="SM00490">
    <property type="entry name" value="HELICc"/>
    <property type="match status" value="1"/>
</dbReference>
<dbReference type="EMBL" id="JAEHOC010000012">
    <property type="protein sequence ID" value="KAG2436643.1"/>
    <property type="molecule type" value="Genomic_DNA"/>
</dbReference>
<accession>A0A835T0M6</accession>
<feature type="region of interest" description="Disordered" evidence="6">
    <location>
        <begin position="635"/>
        <end position="695"/>
    </location>
</feature>
<dbReference type="Gene3D" id="3.40.50.300">
    <property type="entry name" value="P-loop containing nucleotide triphosphate hydrolases"/>
    <property type="match status" value="2"/>
</dbReference>
<keyword evidence="3" id="KW-0378">Hydrolase</keyword>
<feature type="domain" description="Helicase ATP-binding" evidence="7">
    <location>
        <begin position="231"/>
        <end position="404"/>
    </location>
</feature>
<evidence type="ECO:0000256" key="5">
    <source>
        <dbReference type="ARBA" id="ARBA00022840"/>
    </source>
</evidence>
<keyword evidence="10" id="KW-1185">Reference proteome</keyword>
<dbReference type="SMART" id="SM00487">
    <property type="entry name" value="DEXDc"/>
    <property type="match status" value="1"/>
</dbReference>
<dbReference type="PROSITE" id="PS00039">
    <property type="entry name" value="DEAD_ATP_HELICASE"/>
    <property type="match status" value="1"/>
</dbReference>
<evidence type="ECO:0000256" key="6">
    <source>
        <dbReference type="SAM" id="MobiDB-lite"/>
    </source>
</evidence>
<dbReference type="InterPro" id="IPR000629">
    <property type="entry name" value="RNA-helicase_DEAD-box_CS"/>
</dbReference>
<feature type="compositionally biased region" description="Low complexity" evidence="6">
    <location>
        <begin position="129"/>
        <end position="146"/>
    </location>
</feature>
<evidence type="ECO:0000256" key="1">
    <source>
        <dbReference type="ARBA" id="ARBA00006517"/>
    </source>
</evidence>
<dbReference type="PANTHER" id="PTHR47959:SF13">
    <property type="entry name" value="ATP-DEPENDENT RNA HELICASE RHLE"/>
    <property type="match status" value="1"/>
</dbReference>
<dbReference type="InterPro" id="IPR044742">
    <property type="entry name" value="DEAD/DEAH_RhlB"/>
</dbReference>
<feature type="region of interest" description="Disordered" evidence="6">
    <location>
        <begin position="120"/>
        <end position="157"/>
    </location>
</feature>
<comment type="similarity">
    <text evidence="1">Belongs to the DEAD box helicase family. DDX21/DDX50 subfamily.</text>
</comment>
<keyword evidence="2" id="KW-0547">Nucleotide-binding</keyword>
<feature type="region of interest" description="Disordered" evidence="6">
    <location>
        <begin position="1"/>
        <end position="92"/>
    </location>
</feature>
<evidence type="ECO:0000259" key="7">
    <source>
        <dbReference type="PROSITE" id="PS51192"/>
    </source>
</evidence>
<comment type="caution">
    <text evidence="9">The sequence shown here is derived from an EMBL/GenBank/DDBJ whole genome shotgun (WGS) entry which is preliminary data.</text>
</comment>
<dbReference type="GO" id="GO:0005524">
    <property type="term" value="F:ATP binding"/>
    <property type="evidence" value="ECO:0007669"/>
    <property type="project" value="UniProtKB-KW"/>
</dbReference>
<dbReference type="Pfam" id="PF00270">
    <property type="entry name" value="DEAD"/>
    <property type="match status" value="1"/>
</dbReference>
<feature type="compositionally biased region" description="Low complexity" evidence="6">
    <location>
        <begin position="852"/>
        <end position="867"/>
    </location>
</feature>
<dbReference type="PANTHER" id="PTHR47959">
    <property type="entry name" value="ATP-DEPENDENT RNA HELICASE RHLE-RELATED"/>
    <property type="match status" value="1"/>
</dbReference>
<dbReference type="InterPro" id="IPR027417">
    <property type="entry name" value="P-loop_NTPase"/>
</dbReference>
<dbReference type="InterPro" id="IPR014001">
    <property type="entry name" value="Helicase_ATP-bd"/>
</dbReference>
<sequence>MRSAAWRRVQPAAGHRAPWRPSAPGRTVTRPAALATAESSSSEQPQNNGQRPPSLAERPRPPPSTAGPRRLVPRILPVPGEQKAGGGAPAHVEVAAPAGDALAPAEEDGAQRLMRLAAGAEADARQHTAGASGNSAGPSSSGMAPSERPRHPVPAPRRRAVPVFSDVDAQVSAAYDGLQVTVTGRDSPAPLASYNELAGPKARYKVAPLLLRNAAAAYRLARPTPVQAHVLPAVMEGRDVLALSVTGSGKTLSYLLPCLAQLMSGRPRPGTKNSASPDALVLVPTRELAEQVYADAQLLLRGSHLKALAVHGGVSVAEQVLAVRGRLRRSGGGVDLLVATPGRLAQLVERRVVRLGRLSCLVLDEADRLLDLGLWPDLRVLLSHKDLPTARQTVLTCAALPSEEQGGRAALEGLLRDAVCVCVGEHRLGERLDGAAASSSGGLVSPVVRQVVELIDGGRGADVDALKHARLLQLLSPVTNEGVAAGVDAAGGGPAVVFTRSLQRAEEVARQLAARGVSVALMHRDLTQDQRDEALQCFRFGVTGVLVATGLASRGLNFPDVGHVINYDVPLSLSGYVHQVGRTGRGGRPGLATTLFTPRDRPQAAAWLVDCLRSAPGGQVPAWLQRLAAEAAMKAAAEEEEGAPEPAPGSESGSGGGNGRRGDRITVRPRGPGQGVLQATQAAGSGAAGSTPRPRGWARRVLELSGDALAGGQEAAGAAAAQSSTVAEQEAASSRTHPLGELGRGIGGDSGAAADGRFGVFLPPRPGRRQGPAAAGNGGNGGPALAVGEAGPGPLAAAELLGSGAASAYAPPGSGGSGGAGLNGGVGVVDRRHDAEAWQAVFDLALQPLQPPKRQQQQAVAGEAAAGVGKGSRRRRADLEPRQEAAAGLELDSAGEERMASGVGQQGGGRGGLLFADGSVLVEARPEAGVSVESKQHRRAGRRASG</sequence>
<feature type="compositionally biased region" description="Low complexity" evidence="6">
    <location>
        <begin position="32"/>
        <end position="43"/>
    </location>
</feature>
<organism evidence="9 10">
    <name type="scientific">Chlamydomonas incerta</name>
    <dbReference type="NCBI Taxonomy" id="51695"/>
    <lineage>
        <taxon>Eukaryota</taxon>
        <taxon>Viridiplantae</taxon>
        <taxon>Chlorophyta</taxon>
        <taxon>core chlorophytes</taxon>
        <taxon>Chlorophyceae</taxon>
        <taxon>CS clade</taxon>
        <taxon>Chlamydomonadales</taxon>
        <taxon>Chlamydomonadaceae</taxon>
        <taxon>Chlamydomonas</taxon>
    </lineage>
</organism>
<name>A0A835T0M6_CHLIN</name>
<evidence type="ECO:0000313" key="9">
    <source>
        <dbReference type="EMBL" id="KAG2436643.1"/>
    </source>
</evidence>
<feature type="compositionally biased region" description="Basic residues" evidence="6">
    <location>
        <begin position="936"/>
        <end position="946"/>
    </location>
</feature>
<dbReference type="InterPro" id="IPR050079">
    <property type="entry name" value="DEAD_box_RNA_helicase"/>
</dbReference>
<feature type="region of interest" description="Disordered" evidence="6">
    <location>
        <begin position="852"/>
        <end position="882"/>
    </location>
</feature>
<evidence type="ECO:0000256" key="4">
    <source>
        <dbReference type="ARBA" id="ARBA00022806"/>
    </source>
</evidence>
<keyword evidence="5" id="KW-0067">ATP-binding</keyword>
<dbReference type="CDD" id="cd18787">
    <property type="entry name" value="SF2_C_DEAD"/>
    <property type="match status" value="1"/>
</dbReference>
<keyword evidence="4" id="KW-0347">Helicase</keyword>
<feature type="region of interest" description="Disordered" evidence="6">
    <location>
        <begin position="713"/>
        <end position="787"/>
    </location>
</feature>
<feature type="compositionally biased region" description="Low complexity" evidence="6">
    <location>
        <begin position="68"/>
        <end position="79"/>
    </location>
</feature>
<dbReference type="GO" id="GO:0005829">
    <property type="term" value="C:cytosol"/>
    <property type="evidence" value="ECO:0007669"/>
    <property type="project" value="TreeGrafter"/>
</dbReference>
<gene>
    <name evidence="9" type="ORF">HXX76_006171</name>
</gene>
<dbReference type="Proteomes" id="UP000650467">
    <property type="component" value="Unassembled WGS sequence"/>
</dbReference>
<dbReference type="PROSITE" id="PS51194">
    <property type="entry name" value="HELICASE_CTER"/>
    <property type="match status" value="1"/>
</dbReference>
<dbReference type="SUPFAM" id="SSF52540">
    <property type="entry name" value="P-loop containing nucleoside triphosphate hydrolases"/>
    <property type="match status" value="1"/>
</dbReference>
<feature type="region of interest" description="Disordered" evidence="6">
    <location>
        <begin position="891"/>
        <end position="910"/>
    </location>
</feature>
<dbReference type="GO" id="GO:0016787">
    <property type="term" value="F:hydrolase activity"/>
    <property type="evidence" value="ECO:0007669"/>
    <property type="project" value="UniProtKB-KW"/>
</dbReference>
<evidence type="ECO:0000259" key="8">
    <source>
        <dbReference type="PROSITE" id="PS51194"/>
    </source>
</evidence>
<feature type="compositionally biased region" description="Low complexity" evidence="6">
    <location>
        <begin position="678"/>
        <end position="691"/>
    </location>
</feature>
<dbReference type="GO" id="GO:0003676">
    <property type="term" value="F:nucleic acid binding"/>
    <property type="evidence" value="ECO:0007669"/>
    <property type="project" value="InterPro"/>
</dbReference>
<evidence type="ECO:0008006" key="11">
    <source>
        <dbReference type="Google" id="ProtNLM"/>
    </source>
</evidence>
<feature type="domain" description="Helicase C-terminal" evidence="8">
    <location>
        <begin position="470"/>
        <end position="628"/>
    </location>
</feature>
<dbReference type="AlphaFoldDB" id="A0A835T0M6"/>
<dbReference type="CDD" id="cd00268">
    <property type="entry name" value="DEADc"/>
    <property type="match status" value="1"/>
</dbReference>
<proteinExistence type="inferred from homology"/>
<dbReference type="OrthoDB" id="548283at2759"/>
<evidence type="ECO:0000313" key="10">
    <source>
        <dbReference type="Proteomes" id="UP000650467"/>
    </source>
</evidence>
<protein>
    <recommendedName>
        <fullName evidence="11">DEAD box RNA helicase</fullName>
    </recommendedName>
</protein>
<reference evidence="9" key="1">
    <citation type="journal article" date="2020" name="bioRxiv">
        <title>Comparative genomics of Chlamydomonas.</title>
        <authorList>
            <person name="Craig R.J."/>
            <person name="Hasan A.R."/>
            <person name="Ness R.W."/>
            <person name="Keightley P.D."/>
        </authorList>
    </citation>
    <scope>NUCLEOTIDE SEQUENCE</scope>
    <source>
        <strain evidence="9">SAG 7.73</strain>
    </source>
</reference>